<protein>
    <recommendedName>
        <fullName evidence="3">DUF4345 domain-containing protein</fullName>
    </recommendedName>
</protein>
<organism evidence="2">
    <name type="scientific">marine metagenome</name>
    <dbReference type="NCBI Taxonomy" id="408172"/>
    <lineage>
        <taxon>unclassified sequences</taxon>
        <taxon>metagenomes</taxon>
        <taxon>ecological metagenomes</taxon>
    </lineage>
</organism>
<gene>
    <name evidence="2" type="ORF">METZ01_LOCUS147190</name>
</gene>
<dbReference type="AlphaFoldDB" id="A0A381ZYJ4"/>
<evidence type="ECO:0008006" key="3">
    <source>
        <dbReference type="Google" id="ProtNLM"/>
    </source>
</evidence>
<sequence length="129" mass="13628">MNPNLVITVLGCLNVLMGASVFFMSETIVKGAFVARLINEQSVVVGSLMHEAMAGVIVGMGVLMLLLRSVDTAVAKKILFAFAVAMTVSLAGALRHYMMPEVTPPVPALGLQAVMIGVAYYVSLKGKED</sequence>
<dbReference type="EMBL" id="UINC01023183">
    <property type="protein sequence ID" value="SVA94336.1"/>
    <property type="molecule type" value="Genomic_DNA"/>
</dbReference>
<feature type="transmembrane region" description="Helical" evidence="1">
    <location>
        <begin position="104"/>
        <end position="124"/>
    </location>
</feature>
<proteinExistence type="predicted"/>
<evidence type="ECO:0000313" key="2">
    <source>
        <dbReference type="EMBL" id="SVA94336.1"/>
    </source>
</evidence>
<feature type="transmembrane region" description="Helical" evidence="1">
    <location>
        <begin position="79"/>
        <end position="98"/>
    </location>
</feature>
<keyword evidence="1" id="KW-0472">Membrane</keyword>
<evidence type="ECO:0000256" key="1">
    <source>
        <dbReference type="SAM" id="Phobius"/>
    </source>
</evidence>
<accession>A0A381ZYJ4</accession>
<reference evidence="2" key="1">
    <citation type="submission" date="2018-05" db="EMBL/GenBank/DDBJ databases">
        <authorList>
            <person name="Lanie J.A."/>
            <person name="Ng W.-L."/>
            <person name="Kazmierczak K.M."/>
            <person name="Andrzejewski T.M."/>
            <person name="Davidsen T.M."/>
            <person name="Wayne K.J."/>
            <person name="Tettelin H."/>
            <person name="Glass J.I."/>
            <person name="Rusch D."/>
            <person name="Podicherti R."/>
            <person name="Tsui H.-C.T."/>
            <person name="Winkler M.E."/>
        </authorList>
    </citation>
    <scope>NUCLEOTIDE SEQUENCE</scope>
</reference>
<feature type="transmembrane region" description="Helical" evidence="1">
    <location>
        <begin position="47"/>
        <end position="67"/>
    </location>
</feature>
<name>A0A381ZYJ4_9ZZZZ</name>
<keyword evidence="1" id="KW-0812">Transmembrane</keyword>
<keyword evidence="1" id="KW-1133">Transmembrane helix</keyword>